<gene>
    <name evidence="1" type="ORF">CCAP1982_LOCUS13417</name>
</gene>
<accession>A0A811V5D9</accession>
<proteinExistence type="predicted"/>
<dbReference type="EMBL" id="CAJHJT010000034">
    <property type="protein sequence ID" value="CAD7005046.1"/>
    <property type="molecule type" value="Genomic_DNA"/>
</dbReference>
<name>A0A811V5D9_CERCA</name>
<comment type="caution">
    <text evidence="1">The sequence shown here is derived from an EMBL/GenBank/DDBJ whole genome shotgun (WGS) entry which is preliminary data.</text>
</comment>
<dbReference type="Proteomes" id="UP000606786">
    <property type="component" value="Unassembled WGS sequence"/>
</dbReference>
<sequence length="112" mass="13190">MYVLICRKIESRVHPLTLKMSKKVTSIVASANPKRENKEESQQSYKPKICIFLNANSPLMIHTYKYLYIGVLKLKAVVYHLYHEYHGVTALNLEHQKFVELFQREGEMVYKT</sequence>
<keyword evidence="2" id="KW-1185">Reference proteome</keyword>
<reference evidence="1" key="1">
    <citation type="submission" date="2020-11" db="EMBL/GenBank/DDBJ databases">
        <authorList>
            <person name="Whitehead M."/>
        </authorList>
    </citation>
    <scope>NUCLEOTIDE SEQUENCE</scope>
    <source>
        <strain evidence="1">EGII</strain>
    </source>
</reference>
<organism evidence="1 2">
    <name type="scientific">Ceratitis capitata</name>
    <name type="common">Mediterranean fruit fly</name>
    <name type="synonym">Tephritis capitata</name>
    <dbReference type="NCBI Taxonomy" id="7213"/>
    <lineage>
        <taxon>Eukaryota</taxon>
        <taxon>Metazoa</taxon>
        <taxon>Ecdysozoa</taxon>
        <taxon>Arthropoda</taxon>
        <taxon>Hexapoda</taxon>
        <taxon>Insecta</taxon>
        <taxon>Pterygota</taxon>
        <taxon>Neoptera</taxon>
        <taxon>Endopterygota</taxon>
        <taxon>Diptera</taxon>
        <taxon>Brachycera</taxon>
        <taxon>Muscomorpha</taxon>
        <taxon>Tephritoidea</taxon>
        <taxon>Tephritidae</taxon>
        <taxon>Ceratitis</taxon>
        <taxon>Ceratitis</taxon>
    </lineage>
</organism>
<protein>
    <submittedName>
        <fullName evidence="1">(Mediterranean fruit fly) hypothetical protein</fullName>
    </submittedName>
</protein>
<dbReference type="AlphaFoldDB" id="A0A811V5D9"/>
<evidence type="ECO:0000313" key="1">
    <source>
        <dbReference type="EMBL" id="CAD7005046.1"/>
    </source>
</evidence>
<evidence type="ECO:0000313" key="2">
    <source>
        <dbReference type="Proteomes" id="UP000606786"/>
    </source>
</evidence>